<comment type="caution">
    <text evidence="3">The sequence shown here is derived from an EMBL/GenBank/DDBJ whole genome shotgun (WGS) entry which is preliminary data.</text>
</comment>
<dbReference type="InterPro" id="IPR000719">
    <property type="entry name" value="Prot_kinase_dom"/>
</dbReference>
<dbReference type="CDD" id="cd14066">
    <property type="entry name" value="STKc_IRAK"/>
    <property type="match status" value="1"/>
</dbReference>
<accession>A0A9D3UGM5</accession>
<evidence type="ECO:0000313" key="3">
    <source>
        <dbReference type="EMBL" id="KAH1040089.1"/>
    </source>
</evidence>
<dbReference type="GO" id="GO:0005524">
    <property type="term" value="F:ATP binding"/>
    <property type="evidence" value="ECO:0007669"/>
    <property type="project" value="InterPro"/>
</dbReference>
<dbReference type="OrthoDB" id="4062651at2759"/>
<dbReference type="PROSITE" id="PS50011">
    <property type="entry name" value="PROTEIN_KINASE_DOM"/>
    <property type="match status" value="1"/>
</dbReference>
<dbReference type="Gene3D" id="3.30.200.20">
    <property type="entry name" value="Phosphorylase Kinase, domain 1"/>
    <property type="match status" value="1"/>
</dbReference>
<evidence type="ECO:0000313" key="4">
    <source>
        <dbReference type="Proteomes" id="UP000828251"/>
    </source>
</evidence>
<evidence type="ECO:0000259" key="2">
    <source>
        <dbReference type="PROSITE" id="PS50011"/>
    </source>
</evidence>
<dbReference type="InterPro" id="IPR011009">
    <property type="entry name" value="Kinase-like_dom_sf"/>
</dbReference>
<keyword evidence="1" id="KW-0812">Transmembrane</keyword>
<reference evidence="3 4" key="1">
    <citation type="journal article" date="2021" name="Plant Biotechnol. J.">
        <title>Multi-omics assisted identification of the key and species-specific regulatory components of drought-tolerant mechanisms in Gossypium stocksii.</title>
        <authorList>
            <person name="Yu D."/>
            <person name="Ke L."/>
            <person name="Zhang D."/>
            <person name="Wu Y."/>
            <person name="Sun Y."/>
            <person name="Mei J."/>
            <person name="Sun J."/>
            <person name="Sun Y."/>
        </authorList>
    </citation>
    <scope>NUCLEOTIDE SEQUENCE [LARGE SCALE GENOMIC DNA]</scope>
    <source>
        <strain evidence="4">cv. E1</strain>
        <tissue evidence="3">Leaf</tissue>
    </source>
</reference>
<keyword evidence="4" id="KW-1185">Reference proteome</keyword>
<proteinExistence type="predicted"/>
<dbReference type="InterPro" id="IPR051564">
    <property type="entry name" value="LRR_receptor-like_kinase"/>
</dbReference>
<dbReference type="PANTHER" id="PTHR48055:SF22">
    <property type="entry name" value="LEUCINE-RICH REPEAT RECEPTOR-LIKE SERINE_THREONINE_TYROSINE-PROTEIN KINASE SOBIR1"/>
    <property type="match status" value="1"/>
</dbReference>
<dbReference type="PANTHER" id="PTHR48055">
    <property type="entry name" value="LEUCINE-RICH REPEAT RECEPTOR PROTEIN KINASE EMS1"/>
    <property type="match status" value="1"/>
</dbReference>
<name>A0A9D3UGM5_9ROSI</name>
<dbReference type="AlphaFoldDB" id="A0A9D3UGM5"/>
<feature type="transmembrane region" description="Helical" evidence="1">
    <location>
        <begin position="76"/>
        <end position="98"/>
    </location>
</feature>
<sequence>MCICFIFSAFLFFFFFFFASMAKMRGCIVTVALLLLLLLCLHQTPVECKERLIRQLSSQPSSATKRQEFKIGFKRVILSIVLGILTGLIGAILFALLIKIAVQYINQTPFLKGPVIFSPKISSKTLQSALANENQLLGSSSNGKYYKTVLDNGLTVAVKVLEPFDSGSPEMQSKSVKRRIQQELEVLASLRHRHLRSLRAYVRESDRFSLVYDYMPMGSLEDAMNGVRENHLELRWDVRLRIAVGVIKGLQYLHFTCVPQILHYNLKPTNVMLDAEFEPRLADCGLAKLMPNIDRATSGYCAPECLQNCRYTDKGDIFSFGMILGVLLTGRYPTDSFFREAVSGGSLGQWLRHLQQAGEAHEALDKSILGEEVEEDEMLMAVRIAVVCLSDSPDDRPSSDELVTMLTQLHSF</sequence>
<dbReference type="GO" id="GO:0016020">
    <property type="term" value="C:membrane"/>
    <property type="evidence" value="ECO:0007669"/>
    <property type="project" value="TreeGrafter"/>
</dbReference>
<dbReference type="EMBL" id="JAIQCV010000012">
    <property type="protein sequence ID" value="KAH1040089.1"/>
    <property type="molecule type" value="Genomic_DNA"/>
</dbReference>
<gene>
    <name evidence="3" type="ORF">J1N35_041832</name>
</gene>
<dbReference type="Gene3D" id="1.10.510.10">
    <property type="entry name" value="Transferase(Phosphotransferase) domain 1"/>
    <property type="match status" value="1"/>
</dbReference>
<dbReference type="GO" id="GO:0004672">
    <property type="term" value="F:protein kinase activity"/>
    <property type="evidence" value="ECO:0007669"/>
    <property type="project" value="InterPro"/>
</dbReference>
<dbReference type="Pfam" id="PF00069">
    <property type="entry name" value="Pkinase"/>
    <property type="match status" value="1"/>
</dbReference>
<dbReference type="FunFam" id="1.10.510.10:FF:000583">
    <property type="entry name" value="Inactive leucine-rich repeat receptor-like protein kinase CORYNE"/>
    <property type="match status" value="1"/>
</dbReference>
<protein>
    <recommendedName>
        <fullName evidence="2">Protein kinase domain-containing protein</fullName>
    </recommendedName>
</protein>
<evidence type="ECO:0000256" key="1">
    <source>
        <dbReference type="SAM" id="Phobius"/>
    </source>
</evidence>
<dbReference type="FunFam" id="3.30.200.20:FF:000669">
    <property type="entry name" value="Inactive leucine-rich repeat receptor-like protein kinase CORYNE"/>
    <property type="match status" value="1"/>
</dbReference>
<keyword evidence="1" id="KW-1133">Transmembrane helix</keyword>
<keyword evidence="1" id="KW-0472">Membrane</keyword>
<feature type="domain" description="Protein kinase" evidence="2">
    <location>
        <begin position="131"/>
        <end position="412"/>
    </location>
</feature>
<dbReference type="Proteomes" id="UP000828251">
    <property type="component" value="Unassembled WGS sequence"/>
</dbReference>
<organism evidence="3 4">
    <name type="scientific">Gossypium stocksii</name>
    <dbReference type="NCBI Taxonomy" id="47602"/>
    <lineage>
        <taxon>Eukaryota</taxon>
        <taxon>Viridiplantae</taxon>
        <taxon>Streptophyta</taxon>
        <taxon>Embryophyta</taxon>
        <taxon>Tracheophyta</taxon>
        <taxon>Spermatophyta</taxon>
        <taxon>Magnoliopsida</taxon>
        <taxon>eudicotyledons</taxon>
        <taxon>Gunneridae</taxon>
        <taxon>Pentapetalae</taxon>
        <taxon>rosids</taxon>
        <taxon>malvids</taxon>
        <taxon>Malvales</taxon>
        <taxon>Malvaceae</taxon>
        <taxon>Malvoideae</taxon>
        <taxon>Gossypium</taxon>
    </lineage>
</organism>
<dbReference type="SUPFAM" id="SSF56112">
    <property type="entry name" value="Protein kinase-like (PK-like)"/>
    <property type="match status" value="1"/>
</dbReference>